<dbReference type="PANTHER" id="PTHR37937:SF1">
    <property type="entry name" value="CONJUGATIVE TRANSFER: DNA TRANSPORT"/>
    <property type="match status" value="1"/>
</dbReference>
<gene>
    <name evidence="7" type="ORF">V3390_09500</name>
</gene>
<name>A0ABU7V3J8_9GAMM</name>
<dbReference type="EMBL" id="JAZHBO010000002">
    <property type="protein sequence ID" value="MEF2156454.1"/>
    <property type="molecule type" value="Genomic_DNA"/>
</dbReference>
<comment type="subcellular location">
    <subcellularLocation>
        <location evidence="1">Cell membrane</location>
        <topology evidence="1">Multi-pass membrane protein</topology>
    </subcellularLocation>
</comment>
<keyword evidence="4" id="KW-0812">Transmembrane</keyword>
<dbReference type="InterPro" id="IPR027417">
    <property type="entry name" value="P-loop_NTPase"/>
</dbReference>
<evidence type="ECO:0000256" key="6">
    <source>
        <dbReference type="ARBA" id="ARBA00023136"/>
    </source>
</evidence>
<dbReference type="RefSeq" id="WP_331704244.1">
    <property type="nucleotide sequence ID" value="NZ_JAZHBO010000002.1"/>
</dbReference>
<proteinExistence type="inferred from homology"/>
<keyword evidence="8" id="KW-1185">Reference proteome</keyword>
<keyword evidence="5" id="KW-1133">Transmembrane helix</keyword>
<organism evidence="7 8">
    <name type="scientific">Aquilutibacter rugosus</name>
    <dbReference type="NCBI Taxonomy" id="3115820"/>
    <lineage>
        <taxon>Bacteria</taxon>
        <taxon>Pseudomonadati</taxon>
        <taxon>Pseudomonadota</taxon>
        <taxon>Gammaproteobacteria</taxon>
        <taxon>Lysobacterales</taxon>
        <taxon>Lysobacteraceae</taxon>
        <taxon>Aquilutibacter</taxon>
    </lineage>
</organism>
<comment type="similarity">
    <text evidence="2">Belongs to the VirD4/TraG family.</text>
</comment>
<dbReference type="Pfam" id="PF02534">
    <property type="entry name" value="T4SS-DNA_transf"/>
    <property type="match status" value="1"/>
</dbReference>
<evidence type="ECO:0000256" key="1">
    <source>
        <dbReference type="ARBA" id="ARBA00004651"/>
    </source>
</evidence>
<evidence type="ECO:0000313" key="7">
    <source>
        <dbReference type="EMBL" id="MEF2156454.1"/>
    </source>
</evidence>
<reference evidence="7 8" key="1">
    <citation type="submission" date="2024-01" db="EMBL/GenBank/DDBJ databases">
        <title>Novel species of the genus Luteimonas isolated from rivers.</title>
        <authorList>
            <person name="Lu H."/>
        </authorList>
    </citation>
    <scope>NUCLEOTIDE SEQUENCE [LARGE SCALE GENOMIC DNA]</scope>
    <source>
        <strain evidence="7 8">FXH3W</strain>
    </source>
</reference>
<dbReference type="InterPro" id="IPR051539">
    <property type="entry name" value="T4SS-coupling_protein"/>
</dbReference>
<dbReference type="Gene3D" id="3.40.50.300">
    <property type="entry name" value="P-loop containing nucleotide triphosphate hydrolases"/>
    <property type="match status" value="1"/>
</dbReference>
<comment type="caution">
    <text evidence="7">The sequence shown here is derived from an EMBL/GenBank/DDBJ whole genome shotgun (WGS) entry which is preliminary data.</text>
</comment>
<keyword evidence="3" id="KW-1003">Cell membrane</keyword>
<dbReference type="Proteomes" id="UP001356170">
    <property type="component" value="Unassembled WGS sequence"/>
</dbReference>
<evidence type="ECO:0000256" key="4">
    <source>
        <dbReference type="ARBA" id="ARBA00022692"/>
    </source>
</evidence>
<accession>A0ABU7V3J8</accession>
<dbReference type="InterPro" id="IPR003688">
    <property type="entry name" value="TraG/VirD4"/>
</dbReference>
<evidence type="ECO:0000313" key="8">
    <source>
        <dbReference type="Proteomes" id="UP001356170"/>
    </source>
</evidence>
<dbReference type="CDD" id="cd01127">
    <property type="entry name" value="TrwB_TraG_TraD_VirD4"/>
    <property type="match status" value="1"/>
</dbReference>
<protein>
    <submittedName>
        <fullName evidence="7">Type IV secretory system conjugative DNA transfer family protein</fullName>
    </submittedName>
</protein>
<evidence type="ECO:0000256" key="5">
    <source>
        <dbReference type="ARBA" id="ARBA00022989"/>
    </source>
</evidence>
<evidence type="ECO:0000256" key="3">
    <source>
        <dbReference type="ARBA" id="ARBA00022475"/>
    </source>
</evidence>
<evidence type="ECO:0000256" key="2">
    <source>
        <dbReference type="ARBA" id="ARBA00008806"/>
    </source>
</evidence>
<keyword evidence="6" id="KW-0472">Membrane</keyword>
<sequence length="498" mass="54936">MTDPWVLLVALAALVLPGALLIGGAHRSAERGLYGRSRFARRADCKRQGLTAIGPNSLLLGRDGHGLLGLAGQQFVLLAAPTRSGKGVGIVVPNLLHYGGSVVVLDIKGENFQLSSGWRHSRGHAVYKFDPYSLHGETHRWNPLAYVTADPVRRIADLTALAALLYPETDPQHRFWVGQARNAFLALSLYAFDRKDYWADYGDTSMLQPSLAGIHRLAIGDGRPIADYLRQLRSDAFVRDETRRALDGLLSQAGDTFASIIGSLLEPLNPWVDPQLAAATACNDFDLRDVRRRPMTIYVVIPPHRLAEARLLINVLFSQLINLNTRELPSKENGLNVPCLLLMDEFTAVGKIEILASAVAYMAGYNLRLLPIIQSVAQLDAVYGKEIARTLITNHAAQILFAPREQQDAKEYSEMLGDRSVSKATVNRGRDRSVSTSEERRPLMLPQELKAMGKSRCVLMIEGVAEPISARKIVYYRDPVFAQRLLPPVSVPKLAIGE</sequence>
<dbReference type="SUPFAM" id="SSF52540">
    <property type="entry name" value="P-loop containing nucleoside triphosphate hydrolases"/>
    <property type="match status" value="1"/>
</dbReference>
<dbReference type="PANTHER" id="PTHR37937">
    <property type="entry name" value="CONJUGATIVE TRANSFER: DNA TRANSPORT"/>
    <property type="match status" value="1"/>
</dbReference>